<comment type="subcellular location">
    <subcellularLocation>
        <location evidence="1 8">Cell outer membrane</location>
        <topology evidence="1 8">Multi-pass membrane protein</topology>
    </subcellularLocation>
</comment>
<dbReference type="Pfam" id="PF00593">
    <property type="entry name" value="TonB_dep_Rec_b-barrel"/>
    <property type="match status" value="1"/>
</dbReference>
<evidence type="ECO:0000313" key="13">
    <source>
        <dbReference type="EMBL" id="SDD99077.1"/>
    </source>
</evidence>
<dbReference type="NCBIfam" id="TIGR04056">
    <property type="entry name" value="OMP_RagA_SusC"/>
    <property type="match status" value="1"/>
</dbReference>
<evidence type="ECO:0000256" key="5">
    <source>
        <dbReference type="ARBA" id="ARBA00023077"/>
    </source>
</evidence>
<keyword evidence="10" id="KW-1133">Transmembrane helix</keyword>
<dbReference type="InterPro" id="IPR023996">
    <property type="entry name" value="TonB-dep_OMP_SusC/RagA"/>
</dbReference>
<reference evidence="14" key="1">
    <citation type="submission" date="2016-10" db="EMBL/GenBank/DDBJ databases">
        <authorList>
            <person name="Varghese N."/>
            <person name="Submissions S."/>
        </authorList>
    </citation>
    <scope>NUCLEOTIDE SEQUENCE [LARGE SCALE GENOMIC DNA]</scope>
    <source>
        <strain evidence="14">DSM 18609</strain>
    </source>
</reference>
<accession>A0A1G6ZAN1</accession>
<dbReference type="Gene3D" id="3.55.50.30">
    <property type="match status" value="1"/>
</dbReference>
<dbReference type="Gene3D" id="2.60.40.1120">
    <property type="entry name" value="Carboxypeptidase-like, regulatory domain"/>
    <property type="match status" value="1"/>
</dbReference>
<dbReference type="Gene3D" id="2.170.130.10">
    <property type="entry name" value="TonB-dependent receptor, plug domain"/>
    <property type="match status" value="1"/>
</dbReference>
<name>A0A1G6ZAN1_9SPHI</name>
<dbReference type="Proteomes" id="UP000199455">
    <property type="component" value="Unassembled WGS sequence"/>
</dbReference>
<evidence type="ECO:0000256" key="3">
    <source>
        <dbReference type="ARBA" id="ARBA00022452"/>
    </source>
</evidence>
<dbReference type="PROSITE" id="PS52016">
    <property type="entry name" value="TONB_DEPENDENT_REC_3"/>
    <property type="match status" value="1"/>
</dbReference>
<dbReference type="Pfam" id="PF13715">
    <property type="entry name" value="CarbopepD_reg_2"/>
    <property type="match status" value="1"/>
</dbReference>
<protein>
    <submittedName>
        <fullName evidence="13">TonB-linked outer membrane protein, SusC/RagA family</fullName>
    </submittedName>
</protein>
<dbReference type="SUPFAM" id="SSF49464">
    <property type="entry name" value="Carboxypeptidase regulatory domain-like"/>
    <property type="match status" value="1"/>
</dbReference>
<keyword evidence="5 9" id="KW-0798">TonB box</keyword>
<evidence type="ECO:0000256" key="8">
    <source>
        <dbReference type="PROSITE-ProRule" id="PRU01360"/>
    </source>
</evidence>
<sequence>MIFNYLLRHRPAAYFLNPASGMLGKISDTIGKNSRRTLMRINLTIILLFIILAQVTATGFAQNLTINKDNASIKSIFKDIKKQTGLAIIYQTQHISSFTPISLHVSNTSLNEVLTMLLAKRGLSYIIKDQTIVIREEVKKTPEASYKPQNSIETILNGIVTDEKGNTLPSATIKLKGSTLTVLTDQEGKFRLKSPTEEGTLVISYIGYNVQEVTFDKKSTVLKVSLKPLNNVMNDVVVVGYGTVKKSDLTGAVSSVSADKITQVKGISNVAQALQGNAAGVQINQSSGQPGEAMIIKIRGTNSINGGNAPLYVVDGLPTDGISAQLNPDDIERVEVLKDASATAIYGSRGANGVIMITTKKGKSGKTQVSYNGYYGFQNLRKKLDIINAHDYAILQNEVVSNDNASGVNNPAKPLPWKTSQIDSLTGKGTDWQDLVYQNARVQNHDLSFSGGNENTKYYTSFGYYDQDGIIKNSNFNRLSFRVNLDQKLTKKLSLNTTFSLQNSTYTQAVYGGADGGGGIPWTTMVLPPTQGVYDEKGNYTKFTGVSYGETNPVGISNELYNPSTNLRILGRTNAIYDIIDGLKLTASAGIDAGFDKSDYYAPSNISIGQPGGRASKSYGNSRTFTTENYLNYVKSFDKHNLDITAGISYQTTKSQNLSSGTGTGFISNVFLNNNLGAAVTPARPGTGFNDSKLISYLGRLNYNYGGKYYVTLTGRYDGSSKFAENKKFAFFPSAAAFWRISEEQFMKSIPAISNLKIKASYGHSGNQAIANYQTLARISNTTVVFNNQDYTAYFQGGLPYNNLKWETTKQLDLGLELGLFAERLQFTFDYYNKKTVDLLLNVDLPTSSGFGSVLQNIGEVQNRGLEFQLTTLNTNGVVKWSSTLTVQRNVNKVLSLGSTPQGQQVTYKEIGAGGNWFPTIVGLPTGQLYGYVVDGIYNSNAEAIANGEPNKRAGDYKFSDLDGNKIIDGNDRKILTHMQPKFTFGFNNNLSYKNWNLSLLFVGSYGNDIVNEFSKYRNSLNGQWAPSQTAFDNRWTGPNAGATIDKPSVNSAASLRDFANSTWVSPGSYIKLRDITLGYNISAPLLEKFKISSINIFISAQNYVTFTKYDGYDPEVAWSATTVNGWDRGNYPSMKSLTAGIKCNF</sequence>
<dbReference type="Pfam" id="PF07715">
    <property type="entry name" value="Plug"/>
    <property type="match status" value="1"/>
</dbReference>
<dbReference type="Gene3D" id="2.40.170.20">
    <property type="entry name" value="TonB-dependent receptor, beta-barrel domain"/>
    <property type="match status" value="1"/>
</dbReference>
<feature type="domain" description="TonB-dependent receptor-like beta-barrel" evidence="11">
    <location>
        <begin position="679"/>
        <end position="1083"/>
    </location>
</feature>
<keyword evidence="3 8" id="KW-1134">Transmembrane beta strand</keyword>
<keyword evidence="2 8" id="KW-0813">Transport</keyword>
<keyword evidence="4 8" id="KW-0812">Transmembrane</keyword>
<keyword evidence="6 8" id="KW-0472">Membrane</keyword>
<evidence type="ECO:0000256" key="6">
    <source>
        <dbReference type="ARBA" id="ARBA00023136"/>
    </source>
</evidence>
<keyword evidence="14" id="KW-1185">Reference proteome</keyword>
<dbReference type="NCBIfam" id="TIGR04057">
    <property type="entry name" value="SusC_RagA_signa"/>
    <property type="match status" value="1"/>
</dbReference>
<dbReference type="InterPro" id="IPR037066">
    <property type="entry name" value="Plug_dom_sf"/>
</dbReference>
<gene>
    <name evidence="13" type="ORF">SAMN04488024_11022</name>
</gene>
<keyword evidence="7 8" id="KW-0998">Cell outer membrane</keyword>
<dbReference type="InterPro" id="IPR036942">
    <property type="entry name" value="Beta-barrel_TonB_sf"/>
</dbReference>
<dbReference type="SUPFAM" id="SSF56935">
    <property type="entry name" value="Porins"/>
    <property type="match status" value="1"/>
</dbReference>
<feature type="transmembrane region" description="Helical" evidence="10">
    <location>
        <begin position="41"/>
        <end position="61"/>
    </location>
</feature>
<dbReference type="EMBL" id="FMZH01000010">
    <property type="protein sequence ID" value="SDD99077.1"/>
    <property type="molecule type" value="Genomic_DNA"/>
</dbReference>
<evidence type="ECO:0000256" key="2">
    <source>
        <dbReference type="ARBA" id="ARBA00022448"/>
    </source>
</evidence>
<organism evidence="13 14">
    <name type="scientific">Pedobacter soli</name>
    <dbReference type="NCBI Taxonomy" id="390242"/>
    <lineage>
        <taxon>Bacteria</taxon>
        <taxon>Pseudomonadati</taxon>
        <taxon>Bacteroidota</taxon>
        <taxon>Sphingobacteriia</taxon>
        <taxon>Sphingobacteriales</taxon>
        <taxon>Sphingobacteriaceae</taxon>
        <taxon>Pedobacter</taxon>
    </lineage>
</organism>
<feature type="domain" description="TonB-dependent receptor plug" evidence="12">
    <location>
        <begin position="246"/>
        <end position="354"/>
    </location>
</feature>
<evidence type="ECO:0000256" key="4">
    <source>
        <dbReference type="ARBA" id="ARBA00022692"/>
    </source>
</evidence>
<dbReference type="GO" id="GO:0009279">
    <property type="term" value="C:cell outer membrane"/>
    <property type="evidence" value="ECO:0007669"/>
    <property type="project" value="UniProtKB-SubCell"/>
</dbReference>
<evidence type="ECO:0000259" key="11">
    <source>
        <dbReference type="Pfam" id="PF00593"/>
    </source>
</evidence>
<dbReference type="InterPro" id="IPR039426">
    <property type="entry name" value="TonB-dep_rcpt-like"/>
</dbReference>
<dbReference type="STRING" id="390242.SAMN04488024_11022"/>
<evidence type="ECO:0000313" key="14">
    <source>
        <dbReference type="Proteomes" id="UP000199455"/>
    </source>
</evidence>
<evidence type="ECO:0000256" key="1">
    <source>
        <dbReference type="ARBA" id="ARBA00004571"/>
    </source>
</evidence>
<dbReference type="InterPro" id="IPR008969">
    <property type="entry name" value="CarboxyPept-like_regulatory"/>
</dbReference>
<dbReference type="AlphaFoldDB" id="A0A1G6ZAN1"/>
<evidence type="ECO:0000256" key="7">
    <source>
        <dbReference type="ARBA" id="ARBA00023237"/>
    </source>
</evidence>
<comment type="similarity">
    <text evidence="8 9">Belongs to the TonB-dependent receptor family.</text>
</comment>
<dbReference type="InterPro" id="IPR000531">
    <property type="entry name" value="Beta-barrel_TonB"/>
</dbReference>
<evidence type="ECO:0000259" key="12">
    <source>
        <dbReference type="Pfam" id="PF07715"/>
    </source>
</evidence>
<evidence type="ECO:0000256" key="10">
    <source>
        <dbReference type="SAM" id="Phobius"/>
    </source>
</evidence>
<proteinExistence type="inferred from homology"/>
<dbReference type="InterPro" id="IPR023997">
    <property type="entry name" value="TonB-dep_OMP_SusC/RagA_CS"/>
</dbReference>
<dbReference type="RefSeq" id="WP_244154700.1">
    <property type="nucleotide sequence ID" value="NZ_FMZH01000010.1"/>
</dbReference>
<evidence type="ECO:0000256" key="9">
    <source>
        <dbReference type="RuleBase" id="RU003357"/>
    </source>
</evidence>
<dbReference type="FunFam" id="2.170.130.10:FF:000008">
    <property type="entry name" value="SusC/RagA family TonB-linked outer membrane protein"/>
    <property type="match status" value="1"/>
</dbReference>
<dbReference type="InterPro" id="IPR012910">
    <property type="entry name" value="Plug_dom"/>
</dbReference>